<protein>
    <recommendedName>
        <fullName evidence="5">GH16 domain-containing protein</fullName>
    </recommendedName>
</protein>
<evidence type="ECO:0000256" key="1">
    <source>
        <dbReference type="SAM" id="MobiDB-lite"/>
    </source>
</evidence>
<dbReference type="EMBL" id="CP019688">
    <property type="protein sequence ID" value="AQQ16140.1"/>
    <property type="molecule type" value="Genomic_DNA"/>
</dbReference>
<dbReference type="RefSeq" id="WP_095660733.1">
    <property type="nucleotide sequence ID" value="NZ_BAAAKB010000001.1"/>
</dbReference>
<keyword evidence="2" id="KW-0732">Signal</keyword>
<evidence type="ECO:0008006" key="5">
    <source>
        <dbReference type="Google" id="ProtNLM"/>
    </source>
</evidence>
<keyword evidence="4" id="KW-1185">Reference proteome</keyword>
<evidence type="ECO:0000313" key="3">
    <source>
        <dbReference type="EMBL" id="AQQ16140.1"/>
    </source>
</evidence>
<evidence type="ECO:0000313" key="4">
    <source>
        <dbReference type="Proteomes" id="UP000217209"/>
    </source>
</evidence>
<feature type="signal peptide" evidence="2">
    <location>
        <begin position="1"/>
        <end position="26"/>
    </location>
</feature>
<dbReference type="Proteomes" id="UP000217209">
    <property type="component" value="Chromosome"/>
</dbReference>
<dbReference type="AlphaFoldDB" id="A0A1Q2HZC0"/>
<accession>A0A1Q2HZC0</accession>
<dbReference type="KEGG" id="cgv:CGLAU_11030"/>
<reference evidence="3 4" key="1">
    <citation type="submission" date="2016-12" db="EMBL/GenBank/DDBJ databases">
        <authorList>
            <person name="Song W.-J."/>
            <person name="Kurnit D.M."/>
        </authorList>
    </citation>
    <scope>NUCLEOTIDE SEQUENCE [LARGE SCALE GENOMIC DNA]</scope>
    <source>
        <strain evidence="3 4">DSM 30827</strain>
    </source>
</reference>
<evidence type="ECO:0000256" key="2">
    <source>
        <dbReference type="SAM" id="SignalP"/>
    </source>
</evidence>
<gene>
    <name evidence="3" type="ORF">CGLAU_11030</name>
</gene>
<feature type="chain" id="PRO_5039486130" description="GH16 domain-containing protein" evidence="2">
    <location>
        <begin position="27"/>
        <end position="459"/>
    </location>
</feature>
<feature type="compositionally biased region" description="Pro residues" evidence="1">
    <location>
        <begin position="324"/>
        <end position="338"/>
    </location>
</feature>
<dbReference type="OrthoDB" id="4406271at2"/>
<sequence precursor="true">MKQLKPISIAAAVALAVTLGAYPTHASADVPAHIQRTGQRFSTSYGFPTFNWSGHDWAVRQTDGVIDWGGPQAADPADNRAKWVNGARVLPNGDLQIRNEGIRGGVEINAVESTGYGTYTFEYSADFNDMDPHNVLGIFPYDMAEMELNKAAEVHKNSHGSTEIDFIEISRWGQVSRPLPHGGVTYYPDTLWGPSRYNIDQFDIPAGQVTLQTIAEWEKDYLRVVTKTEEGEVLSDVTSTTRIPRDTGTQQLRINLWTTESNKSFFAGKQAYQHADGDEITFHDFSYSPEIGVAANRAVANLPIEQPPAPQPPAPEAPAQEAPAPQPPASLPSAPAPAAPADRVAVPPAPAPAPAPESAPVSSPAHDPAPAAPPAPAPESAREDLHENVPQIAPESDLFDPATQAAADRDEDVKAAEDGKDRKPSDRKPGQATFYSWLFADLRSYFGAISNLFIRFGRM</sequence>
<feature type="compositionally biased region" description="Pro residues" evidence="1">
    <location>
        <begin position="347"/>
        <end position="357"/>
    </location>
</feature>
<proteinExistence type="predicted"/>
<organism evidence="3 4">
    <name type="scientific">Corynebacterium glaucum</name>
    <dbReference type="NCBI Taxonomy" id="187491"/>
    <lineage>
        <taxon>Bacteria</taxon>
        <taxon>Bacillati</taxon>
        <taxon>Actinomycetota</taxon>
        <taxon>Actinomycetes</taxon>
        <taxon>Mycobacteriales</taxon>
        <taxon>Corynebacteriaceae</taxon>
        <taxon>Corynebacterium</taxon>
    </lineage>
</organism>
<feature type="compositionally biased region" description="Basic and acidic residues" evidence="1">
    <location>
        <begin position="407"/>
        <end position="429"/>
    </location>
</feature>
<feature type="compositionally biased region" description="Pro residues" evidence="1">
    <location>
        <begin position="305"/>
        <end position="316"/>
    </location>
</feature>
<feature type="region of interest" description="Disordered" evidence="1">
    <location>
        <begin position="303"/>
        <end position="431"/>
    </location>
</feature>
<feature type="compositionally biased region" description="Low complexity" evidence="1">
    <location>
        <begin position="358"/>
        <end position="369"/>
    </location>
</feature>
<name>A0A1Q2HZC0_9CORY</name>